<reference evidence="6" key="1">
    <citation type="submission" date="2017-02" db="UniProtKB">
        <authorList>
            <consortium name="WormBaseParasite"/>
        </authorList>
    </citation>
    <scope>IDENTIFICATION</scope>
</reference>
<feature type="domain" description="C2H2-type" evidence="2">
    <location>
        <begin position="176"/>
        <end position="205"/>
    </location>
</feature>
<dbReference type="WBParaSite" id="DME_0000950501-mRNA-1">
    <property type="protein sequence ID" value="DME_0000950501-mRNA-1"/>
    <property type="gene ID" value="DME_0000950501"/>
</dbReference>
<keyword evidence="5" id="KW-1185">Reference proteome</keyword>
<organism evidence="4 6">
    <name type="scientific">Dracunculus medinensis</name>
    <name type="common">Guinea worm</name>
    <dbReference type="NCBI Taxonomy" id="318479"/>
    <lineage>
        <taxon>Eukaryota</taxon>
        <taxon>Metazoa</taxon>
        <taxon>Ecdysozoa</taxon>
        <taxon>Nematoda</taxon>
        <taxon>Chromadorea</taxon>
        <taxon>Rhabditida</taxon>
        <taxon>Spirurina</taxon>
        <taxon>Dracunculoidea</taxon>
        <taxon>Dracunculidae</taxon>
        <taxon>Dracunculus</taxon>
    </lineage>
</organism>
<keyword evidence="1" id="KW-0862">Zinc</keyword>
<evidence type="ECO:0000313" key="6">
    <source>
        <dbReference type="WBParaSite" id="DME_0000950501-mRNA-1"/>
    </source>
</evidence>
<dbReference type="EMBL" id="UYYG01000112">
    <property type="protein sequence ID" value="VDN53218.1"/>
    <property type="molecule type" value="Genomic_DNA"/>
</dbReference>
<keyword evidence="1" id="KW-0479">Metal-binding</keyword>
<dbReference type="PROSITE" id="PS00028">
    <property type="entry name" value="ZINC_FINGER_C2H2_1"/>
    <property type="match status" value="1"/>
</dbReference>
<reference evidence="3 5" key="2">
    <citation type="submission" date="2018-11" db="EMBL/GenBank/DDBJ databases">
        <authorList>
            <consortium name="Pathogen Informatics"/>
        </authorList>
    </citation>
    <scope>NUCLEOTIDE SEQUENCE [LARGE SCALE GENOMIC DNA]</scope>
</reference>
<proteinExistence type="predicted"/>
<evidence type="ECO:0000256" key="1">
    <source>
        <dbReference type="PROSITE-ProRule" id="PRU00042"/>
    </source>
</evidence>
<dbReference type="OrthoDB" id="5848486at2759"/>
<dbReference type="InterPro" id="IPR013087">
    <property type="entry name" value="Znf_C2H2_type"/>
</dbReference>
<dbReference type="PROSITE" id="PS50157">
    <property type="entry name" value="ZINC_FINGER_C2H2_2"/>
    <property type="match status" value="1"/>
</dbReference>
<dbReference type="AlphaFoldDB" id="A0A0N4UNM2"/>
<dbReference type="Proteomes" id="UP000038040">
    <property type="component" value="Unplaced"/>
</dbReference>
<sequence>MNQSHELTHQSIYHVDPRIVVFSIVVFEIELVEMVGRRKQAEPRKITSANPLSVSAEVLREPTKRTKEFLVDTTDNIYDNESAIKRLEECVHPPMKRIARDFHYSTDKEDLLFNKGQNHANVGNEELVVPNILESKRNVGAIGELSQLVEKIGGNSFDVKFSGNTDDKSDKSDNVFTCLHCAQRFISLEELVQHIALMNHFWKLPVTKCDILAPWEKCKTFDNPQTKQFELKLLESKFFRDTKK</sequence>
<evidence type="ECO:0000259" key="2">
    <source>
        <dbReference type="PROSITE" id="PS50157"/>
    </source>
</evidence>
<name>A0A0N4UNM2_DRAME</name>
<dbReference type="Proteomes" id="UP000274756">
    <property type="component" value="Unassembled WGS sequence"/>
</dbReference>
<keyword evidence="1" id="KW-0863">Zinc-finger</keyword>
<dbReference type="GO" id="GO:0008270">
    <property type="term" value="F:zinc ion binding"/>
    <property type="evidence" value="ECO:0007669"/>
    <property type="project" value="UniProtKB-KW"/>
</dbReference>
<evidence type="ECO:0000313" key="5">
    <source>
        <dbReference type="Proteomes" id="UP000274756"/>
    </source>
</evidence>
<evidence type="ECO:0000313" key="4">
    <source>
        <dbReference type="Proteomes" id="UP000038040"/>
    </source>
</evidence>
<accession>A0A0N4UNM2</accession>
<gene>
    <name evidence="3" type="ORF">DME_LOCUS3191</name>
</gene>
<protein>
    <submittedName>
        <fullName evidence="6">C2H2-type domain-containing protein</fullName>
    </submittedName>
</protein>
<dbReference type="STRING" id="318479.A0A0N4UNM2"/>
<evidence type="ECO:0000313" key="3">
    <source>
        <dbReference type="EMBL" id="VDN53218.1"/>
    </source>
</evidence>